<dbReference type="InterPro" id="IPR036770">
    <property type="entry name" value="Ankyrin_rpt-contain_sf"/>
</dbReference>
<evidence type="ECO:0000313" key="2">
    <source>
        <dbReference type="Proteomes" id="UP001172457"/>
    </source>
</evidence>
<proteinExistence type="predicted"/>
<dbReference type="EMBL" id="JARYMX010000003">
    <property type="protein sequence ID" value="KAJ9555501.1"/>
    <property type="molecule type" value="Genomic_DNA"/>
</dbReference>
<sequence length="216" mass="24325">MGYEYQTTDDLIYEAIYYDDWGRVSETFKKHPELLTKPLNRWLETPLMIAVGTNQSHDFVKNLLSSLSKDHDLILNAIVAKSDEGDTALHYACQVGNMIDAKRLVTSWSKPATEIIFLKNTHGVTPLFSATSFGRKKEMLKYFYSLGILLSPTVGPLLQSTIDVGFPDIALKLVKNSSILYLQPSLNLLAKSNLFPSGSKLGFWHRCIYDRKSSSL</sequence>
<name>A0AA38WP08_9ASTR</name>
<organism evidence="1 2">
    <name type="scientific">Centaurea solstitialis</name>
    <name type="common">yellow star-thistle</name>
    <dbReference type="NCBI Taxonomy" id="347529"/>
    <lineage>
        <taxon>Eukaryota</taxon>
        <taxon>Viridiplantae</taxon>
        <taxon>Streptophyta</taxon>
        <taxon>Embryophyta</taxon>
        <taxon>Tracheophyta</taxon>
        <taxon>Spermatophyta</taxon>
        <taxon>Magnoliopsida</taxon>
        <taxon>eudicotyledons</taxon>
        <taxon>Gunneridae</taxon>
        <taxon>Pentapetalae</taxon>
        <taxon>asterids</taxon>
        <taxon>campanulids</taxon>
        <taxon>Asterales</taxon>
        <taxon>Asteraceae</taxon>
        <taxon>Carduoideae</taxon>
        <taxon>Cardueae</taxon>
        <taxon>Centaureinae</taxon>
        <taxon>Centaurea</taxon>
    </lineage>
</organism>
<dbReference type="AlphaFoldDB" id="A0AA38WP08"/>
<dbReference type="Gene3D" id="1.25.40.20">
    <property type="entry name" value="Ankyrin repeat-containing domain"/>
    <property type="match status" value="1"/>
</dbReference>
<comment type="caution">
    <text evidence="1">The sequence shown here is derived from an EMBL/GenBank/DDBJ whole genome shotgun (WGS) entry which is preliminary data.</text>
</comment>
<accession>A0AA38WP08</accession>
<dbReference type="Proteomes" id="UP001172457">
    <property type="component" value="Chromosome 3"/>
</dbReference>
<reference evidence="1" key="1">
    <citation type="submission" date="2023-03" db="EMBL/GenBank/DDBJ databases">
        <title>Chromosome-scale reference genome and RAD-based genetic map of yellow starthistle (Centaurea solstitialis) reveal putative structural variation and QTLs associated with invader traits.</title>
        <authorList>
            <person name="Reatini B."/>
            <person name="Cang F.A."/>
            <person name="Jiang Q."/>
            <person name="Mckibben M.T.W."/>
            <person name="Barker M.S."/>
            <person name="Rieseberg L.H."/>
            <person name="Dlugosch K.M."/>
        </authorList>
    </citation>
    <scope>NUCLEOTIDE SEQUENCE</scope>
    <source>
        <strain evidence="1">CAN-66</strain>
        <tissue evidence="1">Leaf</tissue>
    </source>
</reference>
<dbReference type="SUPFAM" id="SSF48403">
    <property type="entry name" value="Ankyrin repeat"/>
    <property type="match status" value="1"/>
</dbReference>
<dbReference type="PANTHER" id="PTHR24121">
    <property type="entry name" value="NO MECHANORECEPTOR POTENTIAL C, ISOFORM D-RELATED"/>
    <property type="match status" value="1"/>
</dbReference>
<protein>
    <submittedName>
        <fullName evidence="1">Uncharacterized protein</fullName>
    </submittedName>
</protein>
<dbReference type="Pfam" id="PF12796">
    <property type="entry name" value="Ank_2"/>
    <property type="match status" value="1"/>
</dbReference>
<keyword evidence="2" id="KW-1185">Reference proteome</keyword>
<evidence type="ECO:0000313" key="1">
    <source>
        <dbReference type="EMBL" id="KAJ9555501.1"/>
    </source>
</evidence>
<gene>
    <name evidence="1" type="ORF">OSB04_010115</name>
</gene>
<dbReference type="PANTHER" id="PTHR24121:SF21">
    <property type="entry name" value="ANKYRIN REPEAT FAMILY PROTEIN"/>
    <property type="match status" value="1"/>
</dbReference>
<dbReference type="InterPro" id="IPR002110">
    <property type="entry name" value="Ankyrin_rpt"/>
</dbReference>